<accession>A0A512IC12</accession>
<dbReference type="EMBL" id="BJZS01000033">
    <property type="protein sequence ID" value="GEO95221.1"/>
    <property type="molecule type" value="Genomic_DNA"/>
</dbReference>
<sequence length="82" mass="8647">MGAKTKPFDWSATPASWAEIGQRTLFEIYALLGKNHAGAGAAEATAEEITHAVDRAIRSVTPLDTVQAWVADKAADIPAVTP</sequence>
<proteinExistence type="predicted"/>
<evidence type="ECO:0000313" key="1">
    <source>
        <dbReference type="EMBL" id="GEO95221.1"/>
    </source>
</evidence>
<organism evidence="1 2">
    <name type="scientific">Kocuria turfanensis</name>
    <dbReference type="NCBI Taxonomy" id="388357"/>
    <lineage>
        <taxon>Bacteria</taxon>
        <taxon>Bacillati</taxon>
        <taxon>Actinomycetota</taxon>
        <taxon>Actinomycetes</taxon>
        <taxon>Micrococcales</taxon>
        <taxon>Micrococcaceae</taxon>
        <taxon>Kocuria</taxon>
    </lineage>
</organism>
<keyword evidence="2" id="KW-1185">Reference proteome</keyword>
<dbReference type="AlphaFoldDB" id="A0A512IC12"/>
<dbReference type="Proteomes" id="UP000321103">
    <property type="component" value="Unassembled WGS sequence"/>
</dbReference>
<dbReference type="STRING" id="388357.GCA_001580365_01522"/>
<reference evidence="1 2" key="1">
    <citation type="submission" date="2019-07" db="EMBL/GenBank/DDBJ databases">
        <title>Whole genome shotgun sequence of Kocuria turfanensis NBRC 107627.</title>
        <authorList>
            <person name="Hosoyama A."/>
            <person name="Uohara A."/>
            <person name="Ohji S."/>
            <person name="Ichikawa N."/>
        </authorList>
    </citation>
    <scope>NUCLEOTIDE SEQUENCE [LARGE SCALE GENOMIC DNA]</scope>
    <source>
        <strain evidence="1 2">NBRC 107627</strain>
    </source>
</reference>
<gene>
    <name evidence="1" type="ORF">KTU01_13440</name>
</gene>
<protein>
    <submittedName>
        <fullName evidence="1">Uncharacterized protein</fullName>
    </submittedName>
</protein>
<name>A0A512IC12_9MICC</name>
<evidence type="ECO:0000313" key="2">
    <source>
        <dbReference type="Proteomes" id="UP000321103"/>
    </source>
</evidence>
<comment type="caution">
    <text evidence="1">The sequence shown here is derived from an EMBL/GenBank/DDBJ whole genome shotgun (WGS) entry which is preliminary data.</text>
</comment>
<dbReference type="RefSeq" id="WP_062735246.1">
    <property type="nucleotide sequence ID" value="NZ_BJZS01000033.1"/>
</dbReference>